<protein>
    <submittedName>
        <fullName evidence="2">Esterase</fullName>
    </submittedName>
</protein>
<dbReference type="InterPro" id="IPR003140">
    <property type="entry name" value="PLipase/COase/thioEstase"/>
</dbReference>
<feature type="domain" description="Phospholipase/carboxylesterase/thioesterase" evidence="1">
    <location>
        <begin position="22"/>
        <end position="187"/>
    </location>
</feature>
<dbReference type="Proteomes" id="UP001254488">
    <property type="component" value="Unassembled WGS sequence"/>
</dbReference>
<dbReference type="Gene3D" id="3.40.50.1820">
    <property type="entry name" value="alpha/beta hydrolase"/>
    <property type="match status" value="1"/>
</dbReference>
<organism evidence="2 3">
    <name type="scientific">Patiriisocius hiemis</name>
    <dbReference type="NCBI Taxonomy" id="3075604"/>
    <lineage>
        <taxon>Bacteria</taxon>
        <taxon>Pseudomonadati</taxon>
        <taxon>Bacteroidota</taxon>
        <taxon>Flavobacteriia</taxon>
        <taxon>Flavobacteriales</taxon>
        <taxon>Flavobacteriaceae</taxon>
        <taxon>Patiriisocius</taxon>
    </lineage>
</organism>
<dbReference type="SUPFAM" id="SSF53474">
    <property type="entry name" value="alpha/beta-Hydrolases"/>
    <property type="match status" value="1"/>
</dbReference>
<dbReference type="RefSeq" id="WP_311333552.1">
    <property type="nucleotide sequence ID" value="NZ_JAVRHZ010000007.1"/>
</dbReference>
<keyword evidence="3" id="KW-1185">Reference proteome</keyword>
<proteinExistence type="predicted"/>
<reference evidence="2 3" key="1">
    <citation type="submission" date="2023-09" db="EMBL/GenBank/DDBJ databases">
        <authorList>
            <person name="Rey-Velasco X."/>
        </authorList>
    </citation>
    <scope>NUCLEOTIDE SEQUENCE [LARGE SCALE GENOMIC DNA]</scope>
    <source>
        <strain evidence="2 3">W242</strain>
    </source>
</reference>
<dbReference type="EMBL" id="JAVRHZ010000007">
    <property type="protein sequence ID" value="MDT0556601.1"/>
    <property type="molecule type" value="Genomic_DNA"/>
</dbReference>
<dbReference type="InterPro" id="IPR029058">
    <property type="entry name" value="AB_hydrolase_fold"/>
</dbReference>
<evidence type="ECO:0000313" key="2">
    <source>
        <dbReference type="EMBL" id="MDT0556601.1"/>
    </source>
</evidence>
<name>A0ABU2YFF2_9FLAO</name>
<evidence type="ECO:0000313" key="3">
    <source>
        <dbReference type="Proteomes" id="UP001254488"/>
    </source>
</evidence>
<dbReference type="Pfam" id="PF02230">
    <property type="entry name" value="Abhydrolase_2"/>
    <property type="match status" value="1"/>
</dbReference>
<sequence length="217" mass="25167">MSIEKAVTYTNKNTYTTLNTFTEKTKNVWLVFHGMGYLSKYFVRYFSEISKEKNYVIAPQAPSKYYQGKNFKHVGASWLTRENTIEETKNVLNYIDAIWKNEKPEKDTINLIILGYSQGVSIATRWAATRKIQCNHLVLHSGAIPTELEPTDFNYLHPNTNVTYLYGDKDEYINEARKTEQTLKGNNLFGNKLNIIKFEGIHEVYKPFLKQLSGENN</sequence>
<accession>A0ABU2YFF2</accession>
<comment type="caution">
    <text evidence="2">The sequence shown here is derived from an EMBL/GenBank/DDBJ whole genome shotgun (WGS) entry which is preliminary data.</text>
</comment>
<evidence type="ECO:0000259" key="1">
    <source>
        <dbReference type="Pfam" id="PF02230"/>
    </source>
</evidence>
<gene>
    <name evidence="2" type="ORF">RM538_11325</name>
</gene>